<dbReference type="SUPFAM" id="SSF74653">
    <property type="entry name" value="TolA/TonB C-terminal domain"/>
    <property type="match status" value="1"/>
</dbReference>
<feature type="domain" description="TonB C-terminal" evidence="5">
    <location>
        <begin position="337"/>
        <end position="430"/>
    </location>
</feature>
<dbReference type="PROSITE" id="PS52015">
    <property type="entry name" value="TONB_CTD"/>
    <property type="match status" value="1"/>
</dbReference>
<gene>
    <name evidence="6" type="ORF">K1X11_015480</name>
</gene>
<comment type="subcellular location">
    <subcellularLocation>
        <location evidence="1">Membrane</location>
        <topology evidence="1">Single-pass membrane protein</topology>
    </subcellularLocation>
</comment>
<dbReference type="PANTHER" id="PTHR11102:SF160">
    <property type="entry name" value="ERAD-ASSOCIATED E3 UBIQUITIN-PROTEIN LIGASE COMPONENT HRD3"/>
    <property type="match status" value="1"/>
</dbReference>
<dbReference type="SUPFAM" id="SSF81901">
    <property type="entry name" value="HCP-like"/>
    <property type="match status" value="1"/>
</dbReference>
<dbReference type="PANTHER" id="PTHR11102">
    <property type="entry name" value="SEL-1-LIKE PROTEIN"/>
    <property type="match status" value="1"/>
</dbReference>
<dbReference type="SMART" id="SM00671">
    <property type="entry name" value="SEL1"/>
    <property type="match status" value="5"/>
</dbReference>
<dbReference type="Pfam" id="PF03544">
    <property type="entry name" value="TonB_C"/>
    <property type="match status" value="1"/>
</dbReference>
<organism evidence="6 7">
    <name type="scientific">Actomonas aquatica</name>
    <dbReference type="NCBI Taxonomy" id="2866162"/>
    <lineage>
        <taxon>Bacteria</taxon>
        <taxon>Pseudomonadati</taxon>
        <taxon>Verrucomicrobiota</taxon>
        <taxon>Opitutia</taxon>
        <taxon>Opitutales</taxon>
        <taxon>Opitutaceae</taxon>
        <taxon>Actomonas</taxon>
    </lineage>
</organism>
<name>A0ABZ1C3D4_9BACT</name>
<dbReference type="Pfam" id="PF08238">
    <property type="entry name" value="Sel1"/>
    <property type="match status" value="5"/>
</dbReference>
<keyword evidence="4" id="KW-0472">Membrane</keyword>
<accession>A0ABZ1C3D4</accession>
<keyword evidence="2" id="KW-0812">Transmembrane</keyword>
<sequence>MRIWLRWWVVLVVVGGGLFAQGASSEGEIWQELETVFARDRETDRNDGAGRRKIFEAYARLAEQGVAAASWRLGQMWEEGDGGAVDTVKARECYAAAVDAGLAAANFNRGLLALQGLGEGRDVAVGVAHITAAAESGYVPAQRVLARIHADDRFGVEDPTKALRWAREAAAQDDAAGQVQVGDLVTQGIGIERDVLLARDWYQLSAEQDYGDAMLMMGKSLIDSGDPLIGMQWLELAGSAGNLDAAFLTAVVGMRIGRDEVAKDDPTANAVVQALLLGAFQTLAEKGQGQAIEVVELVAAGDSLFEAVEYVMETSHTERMRRRFELAARRTVETPNGTIEPPKIIHITEIEIPVIAELGEVTGEAQVKMTINFQGKVIAVDLMNPLHPALEAAVRKAVLQWRFEPAKINGEPMAVQTTFTVSLQHSRLKSLGGGVEEQL</sequence>
<dbReference type="Gene3D" id="1.25.40.10">
    <property type="entry name" value="Tetratricopeptide repeat domain"/>
    <property type="match status" value="1"/>
</dbReference>
<dbReference type="InterPro" id="IPR050767">
    <property type="entry name" value="Sel1_AlgK"/>
</dbReference>
<dbReference type="RefSeq" id="WP_221031144.1">
    <property type="nucleotide sequence ID" value="NZ_CP139781.1"/>
</dbReference>
<dbReference type="EMBL" id="CP139781">
    <property type="protein sequence ID" value="WRQ86216.1"/>
    <property type="molecule type" value="Genomic_DNA"/>
</dbReference>
<dbReference type="InterPro" id="IPR011990">
    <property type="entry name" value="TPR-like_helical_dom_sf"/>
</dbReference>
<evidence type="ECO:0000256" key="3">
    <source>
        <dbReference type="ARBA" id="ARBA00022989"/>
    </source>
</evidence>
<dbReference type="Gene3D" id="3.30.1150.10">
    <property type="match status" value="1"/>
</dbReference>
<reference evidence="6 7" key="1">
    <citation type="submission" date="2021-08" db="EMBL/GenBank/DDBJ databases">
        <authorList>
            <person name="Zhang D."/>
            <person name="Zhang A."/>
            <person name="Wang L."/>
        </authorList>
    </citation>
    <scope>NUCLEOTIDE SEQUENCE [LARGE SCALE GENOMIC DNA]</scope>
    <source>
        <strain evidence="6 7">WL0086</strain>
    </source>
</reference>
<keyword evidence="7" id="KW-1185">Reference proteome</keyword>
<reference evidence="6 7" key="2">
    <citation type="submission" date="2023-12" db="EMBL/GenBank/DDBJ databases">
        <title>Description of an unclassified Opitutus bacterium of Verrucomicrobiota.</title>
        <authorList>
            <person name="Zhang D.-F."/>
        </authorList>
    </citation>
    <scope>NUCLEOTIDE SEQUENCE [LARGE SCALE GENOMIC DNA]</scope>
    <source>
        <strain evidence="6 7">WL0086</strain>
    </source>
</reference>
<protein>
    <submittedName>
        <fullName evidence="6">TonB family protein</fullName>
    </submittedName>
</protein>
<evidence type="ECO:0000256" key="1">
    <source>
        <dbReference type="ARBA" id="ARBA00004167"/>
    </source>
</evidence>
<evidence type="ECO:0000313" key="6">
    <source>
        <dbReference type="EMBL" id="WRQ86216.1"/>
    </source>
</evidence>
<evidence type="ECO:0000256" key="2">
    <source>
        <dbReference type="ARBA" id="ARBA00022692"/>
    </source>
</evidence>
<dbReference type="NCBIfam" id="TIGR01352">
    <property type="entry name" value="tonB_Cterm"/>
    <property type="match status" value="1"/>
</dbReference>
<evidence type="ECO:0000256" key="4">
    <source>
        <dbReference type="ARBA" id="ARBA00023136"/>
    </source>
</evidence>
<proteinExistence type="predicted"/>
<dbReference type="InterPro" id="IPR006260">
    <property type="entry name" value="TonB/TolA_C"/>
</dbReference>
<evidence type="ECO:0000259" key="5">
    <source>
        <dbReference type="PROSITE" id="PS52015"/>
    </source>
</evidence>
<dbReference type="Proteomes" id="UP000738431">
    <property type="component" value="Chromosome"/>
</dbReference>
<keyword evidence="3" id="KW-1133">Transmembrane helix</keyword>
<dbReference type="InterPro" id="IPR037682">
    <property type="entry name" value="TonB_C"/>
</dbReference>
<evidence type="ECO:0000313" key="7">
    <source>
        <dbReference type="Proteomes" id="UP000738431"/>
    </source>
</evidence>
<dbReference type="InterPro" id="IPR006597">
    <property type="entry name" value="Sel1-like"/>
</dbReference>